<feature type="transmembrane region" description="Helical" evidence="7">
    <location>
        <begin position="259"/>
        <end position="280"/>
    </location>
</feature>
<dbReference type="GO" id="GO:0005789">
    <property type="term" value="C:endoplasmic reticulum membrane"/>
    <property type="evidence" value="ECO:0007669"/>
    <property type="project" value="UniProtKB-SubCell"/>
</dbReference>
<evidence type="ECO:0000256" key="7">
    <source>
        <dbReference type="SAM" id="Phobius"/>
    </source>
</evidence>
<feature type="transmembrane region" description="Helical" evidence="7">
    <location>
        <begin position="140"/>
        <end position="169"/>
    </location>
</feature>
<evidence type="ECO:0000256" key="6">
    <source>
        <dbReference type="ARBA" id="ARBA00023136"/>
    </source>
</evidence>
<feature type="transmembrane region" description="Helical" evidence="7">
    <location>
        <begin position="340"/>
        <end position="365"/>
    </location>
</feature>
<keyword evidence="2" id="KW-0813">Transport</keyword>
<evidence type="ECO:0000256" key="3">
    <source>
        <dbReference type="ARBA" id="ARBA00022692"/>
    </source>
</evidence>
<feature type="transmembrane region" description="Helical" evidence="7">
    <location>
        <begin position="85"/>
        <end position="105"/>
    </location>
</feature>
<keyword evidence="3 7" id="KW-0812">Transmembrane</keyword>
<dbReference type="AlphaFoldDB" id="A0A7J6M9J7"/>
<evidence type="ECO:0000313" key="8">
    <source>
        <dbReference type="EMBL" id="KAF4668262.1"/>
    </source>
</evidence>
<gene>
    <name evidence="8" type="ORF">FOL47_003117</name>
</gene>
<proteinExistence type="predicted"/>
<dbReference type="GO" id="GO:0000139">
    <property type="term" value="C:Golgi membrane"/>
    <property type="evidence" value="ECO:0007669"/>
    <property type="project" value="TreeGrafter"/>
</dbReference>
<keyword evidence="9" id="KW-1185">Reference proteome</keyword>
<evidence type="ECO:0000313" key="9">
    <source>
        <dbReference type="Proteomes" id="UP000591131"/>
    </source>
</evidence>
<feature type="transmembrane region" description="Helical" evidence="7">
    <location>
        <begin position="47"/>
        <end position="65"/>
    </location>
</feature>
<evidence type="ECO:0000256" key="5">
    <source>
        <dbReference type="ARBA" id="ARBA00022989"/>
    </source>
</evidence>
<name>A0A7J6M9J7_PERCH</name>
<evidence type="ECO:0000256" key="2">
    <source>
        <dbReference type="ARBA" id="ARBA00022448"/>
    </source>
</evidence>
<accession>A0A7J6M9J7</accession>
<dbReference type="OrthoDB" id="1601at2759"/>
<keyword evidence="6 7" id="KW-0472">Membrane</keyword>
<feature type="transmembrane region" description="Helical" evidence="7">
    <location>
        <begin position="300"/>
        <end position="319"/>
    </location>
</feature>
<evidence type="ECO:0000256" key="4">
    <source>
        <dbReference type="ARBA" id="ARBA00022824"/>
    </source>
</evidence>
<keyword evidence="4" id="KW-0256">Endoplasmic reticulum</keyword>
<dbReference type="Proteomes" id="UP000591131">
    <property type="component" value="Unassembled WGS sequence"/>
</dbReference>
<dbReference type="PANTHER" id="PTHR10778">
    <property type="entry name" value="SOLUTE CARRIER FAMILY 35 MEMBER B"/>
    <property type="match status" value="1"/>
</dbReference>
<comment type="caution">
    <text evidence="8">The sequence shown here is derived from an EMBL/GenBank/DDBJ whole genome shotgun (WGS) entry which is preliminary data.</text>
</comment>
<dbReference type="InterPro" id="IPR013657">
    <property type="entry name" value="SCL35B1-4/HUT1"/>
</dbReference>
<reference evidence="8 9" key="1">
    <citation type="submission" date="2020-04" db="EMBL/GenBank/DDBJ databases">
        <title>Perkinsus chesapeaki whole genome sequence.</title>
        <authorList>
            <person name="Bogema D.R."/>
        </authorList>
    </citation>
    <scope>NUCLEOTIDE SEQUENCE [LARGE SCALE GENOMIC DNA]</scope>
    <source>
        <strain evidence="8">ATCC PRA-425</strain>
    </source>
</reference>
<protein>
    <recommendedName>
        <fullName evidence="10">UDP-galactose transporter</fullName>
    </recommendedName>
</protein>
<dbReference type="GO" id="GO:0005459">
    <property type="term" value="F:UDP-galactose transmembrane transporter activity"/>
    <property type="evidence" value="ECO:0007669"/>
    <property type="project" value="TreeGrafter"/>
</dbReference>
<organism evidence="8 9">
    <name type="scientific">Perkinsus chesapeaki</name>
    <name type="common">Clam parasite</name>
    <name type="synonym">Perkinsus andrewsi</name>
    <dbReference type="NCBI Taxonomy" id="330153"/>
    <lineage>
        <taxon>Eukaryota</taxon>
        <taxon>Sar</taxon>
        <taxon>Alveolata</taxon>
        <taxon>Perkinsozoa</taxon>
        <taxon>Perkinsea</taxon>
        <taxon>Perkinsida</taxon>
        <taxon>Perkinsidae</taxon>
        <taxon>Perkinsus</taxon>
    </lineage>
</organism>
<evidence type="ECO:0000256" key="1">
    <source>
        <dbReference type="ARBA" id="ARBA00004477"/>
    </source>
</evidence>
<comment type="subcellular location">
    <subcellularLocation>
        <location evidence="1">Endoplasmic reticulum membrane</location>
        <topology evidence="1">Multi-pass membrane protein</topology>
    </subcellularLocation>
</comment>
<dbReference type="Pfam" id="PF08449">
    <property type="entry name" value="UAA"/>
    <property type="match status" value="1"/>
</dbReference>
<sequence>MVLKPNKRALTAEKGPPIEETKPVSLNGNTKPIEGTERPWSIDPITVRYAFLSLGIWISFTIFGYCQESLTRQEFHGRRFVWTEALIVCQCISNVIVSGTVIYFSRPPSVPKKNSDKTKSAVAVNKYLYRWTANVPVRDWFVVALGYLGAHSFGLAALKHIIFPLQVIIKSCKSIPVMIGEILIAHHPPSLAKTLNVIQLSAGVALFMYAKAAASSSGKGLTWDSEMLFGSFLACMALVCDAIYGPYQNKICKKYNPSNWVLMFNMNLYELTVALCMALYKNEIVPAFKFVMADPYEVGSRLALYCMTMSLGNVFIFLMQKEFGALAVAKTTTVRKLVSVVLSVLAFGHKILPTQWFAIGVVFTAPMTERRVDKWRRKKSHKKSN</sequence>
<dbReference type="GO" id="GO:0005460">
    <property type="term" value="F:UDP-glucose transmembrane transporter activity"/>
    <property type="evidence" value="ECO:0007669"/>
    <property type="project" value="TreeGrafter"/>
</dbReference>
<dbReference type="EMBL" id="JAAPAO010000194">
    <property type="protein sequence ID" value="KAF4668262.1"/>
    <property type="molecule type" value="Genomic_DNA"/>
</dbReference>
<evidence type="ECO:0008006" key="10">
    <source>
        <dbReference type="Google" id="ProtNLM"/>
    </source>
</evidence>
<keyword evidence="5 7" id="KW-1133">Transmembrane helix</keyword>
<dbReference type="PANTHER" id="PTHR10778:SF10">
    <property type="entry name" value="SOLUTE CARRIER FAMILY 35 MEMBER B1"/>
    <property type="match status" value="1"/>
</dbReference>